<protein>
    <submittedName>
        <fullName evidence="8">tRNA-specific adenosine deaminase (Modular protein)</fullName>
    </submittedName>
</protein>
<evidence type="ECO:0000256" key="6">
    <source>
        <dbReference type="SAM" id="MobiDB-lite"/>
    </source>
</evidence>
<dbReference type="Gene3D" id="3.40.140.10">
    <property type="entry name" value="Cytidine Deaminase, domain 2"/>
    <property type="match status" value="1"/>
</dbReference>
<dbReference type="InterPro" id="IPR015517">
    <property type="entry name" value="dCMP_deaminase-rel"/>
</dbReference>
<dbReference type="PROSITE" id="PS51747">
    <property type="entry name" value="CYT_DCMP_DEAMINASES_2"/>
    <property type="match status" value="1"/>
</dbReference>
<dbReference type="EMBL" id="CAADRN010000276">
    <property type="protein sequence ID" value="VFU16960.1"/>
    <property type="molecule type" value="Genomic_DNA"/>
</dbReference>
<reference evidence="8" key="1">
    <citation type="submission" date="2019-03" db="EMBL/GenBank/DDBJ databases">
        <authorList>
            <person name="Hao L."/>
        </authorList>
    </citation>
    <scope>NUCLEOTIDE SEQUENCE</scope>
</reference>
<evidence type="ECO:0000256" key="1">
    <source>
        <dbReference type="ARBA" id="ARBA00001947"/>
    </source>
</evidence>
<evidence type="ECO:0000256" key="5">
    <source>
        <dbReference type="ARBA" id="ARBA00022833"/>
    </source>
</evidence>
<name>A0A485M2M8_9ZZZZ</name>
<comment type="cofactor">
    <cofactor evidence="1">
        <name>Zn(2+)</name>
        <dbReference type="ChEBI" id="CHEBI:29105"/>
    </cofactor>
</comment>
<evidence type="ECO:0000256" key="3">
    <source>
        <dbReference type="ARBA" id="ARBA00022723"/>
    </source>
</evidence>
<dbReference type="InterPro" id="IPR002125">
    <property type="entry name" value="CMP_dCMP_dom"/>
</dbReference>
<sequence>MKSKTYGAGEAPEKRFDSGKSADRSPRGPVRQQVPSGSQETCAVSRRPDWDQYFMDIARVVARRSTCLRRNVGALIVKDRRILASGYNGAPAGLRHCLDIGCLREQRGVPAGERHELCRGLHAEQNALIQAAVYGIAIQGAVYYVTHQPCVLCAKIMINAGIRKVVFQGVYPDPLALKLFEEAGVVLVHFGGSSSAKKEHRLAETEQP</sequence>
<accession>A0A485M2M8</accession>
<dbReference type="GO" id="GO:0004132">
    <property type="term" value="F:dCMP deaminase activity"/>
    <property type="evidence" value="ECO:0007669"/>
    <property type="project" value="TreeGrafter"/>
</dbReference>
<organism evidence="8">
    <name type="scientific">anaerobic digester metagenome</name>
    <dbReference type="NCBI Taxonomy" id="1263854"/>
    <lineage>
        <taxon>unclassified sequences</taxon>
        <taxon>metagenomes</taxon>
        <taxon>ecological metagenomes</taxon>
    </lineage>
</organism>
<evidence type="ECO:0000259" key="7">
    <source>
        <dbReference type="PROSITE" id="PS51747"/>
    </source>
</evidence>
<gene>
    <name evidence="8" type="ORF">SCFA_3470004</name>
</gene>
<dbReference type="InterPro" id="IPR016193">
    <property type="entry name" value="Cytidine_deaminase-like"/>
</dbReference>
<dbReference type="Pfam" id="PF00383">
    <property type="entry name" value="dCMP_cyt_deam_1"/>
    <property type="match status" value="1"/>
</dbReference>
<dbReference type="PANTHER" id="PTHR11086:SF18">
    <property type="entry name" value="DEOXYCYTIDYLATE DEAMINASE"/>
    <property type="match status" value="1"/>
</dbReference>
<feature type="region of interest" description="Disordered" evidence="6">
    <location>
        <begin position="1"/>
        <end position="42"/>
    </location>
</feature>
<feature type="compositionally biased region" description="Basic and acidic residues" evidence="6">
    <location>
        <begin position="11"/>
        <end position="26"/>
    </location>
</feature>
<evidence type="ECO:0000313" key="8">
    <source>
        <dbReference type="EMBL" id="VFU16960.1"/>
    </source>
</evidence>
<comment type="similarity">
    <text evidence="2">Belongs to the cytidine and deoxycytidylate deaminase family.</text>
</comment>
<dbReference type="GO" id="GO:0008270">
    <property type="term" value="F:zinc ion binding"/>
    <property type="evidence" value="ECO:0007669"/>
    <property type="project" value="InterPro"/>
</dbReference>
<evidence type="ECO:0000256" key="4">
    <source>
        <dbReference type="ARBA" id="ARBA00022801"/>
    </source>
</evidence>
<dbReference type="AlphaFoldDB" id="A0A485M2M8"/>
<dbReference type="GO" id="GO:0005737">
    <property type="term" value="C:cytoplasm"/>
    <property type="evidence" value="ECO:0007669"/>
    <property type="project" value="TreeGrafter"/>
</dbReference>
<dbReference type="CDD" id="cd01286">
    <property type="entry name" value="deoxycytidylate_deaminase"/>
    <property type="match status" value="1"/>
</dbReference>
<dbReference type="SUPFAM" id="SSF53927">
    <property type="entry name" value="Cytidine deaminase-like"/>
    <property type="match status" value="1"/>
</dbReference>
<keyword evidence="3" id="KW-0479">Metal-binding</keyword>
<keyword evidence="5" id="KW-0862">Zinc</keyword>
<dbReference type="InterPro" id="IPR016192">
    <property type="entry name" value="APOBEC/CMP_deaminase_Zn-bd"/>
</dbReference>
<evidence type="ECO:0000256" key="2">
    <source>
        <dbReference type="ARBA" id="ARBA00006576"/>
    </source>
</evidence>
<feature type="compositionally biased region" description="Polar residues" evidence="6">
    <location>
        <begin position="33"/>
        <end position="42"/>
    </location>
</feature>
<dbReference type="PANTHER" id="PTHR11086">
    <property type="entry name" value="DEOXYCYTIDYLATE DEAMINASE-RELATED"/>
    <property type="match status" value="1"/>
</dbReference>
<dbReference type="InterPro" id="IPR035105">
    <property type="entry name" value="Deoxycytidylate_deaminase_dom"/>
</dbReference>
<proteinExistence type="inferred from homology"/>
<dbReference type="PROSITE" id="PS00903">
    <property type="entry name" value="CYT_DCMP_DEAMINASES_1"/>
    <property type="match status" value="1"/>
</dbReference>
<feature type="domain" description="CMP/dCMP-type deaminase" evidence="7">
    <location>
        <begin position="49"/>
        <end position="187"/>
    </location>
</feature>
<keyword evidence="4" id="KW-0378">Hydrolase</keyword>